<feature type="compositionally biased region" description="Basic and acidic residues" evidence="1">
    <location>
        <begin position="39"/>
        <end position="52"/>
    </location>
</feature>
<feature type="region of interest" description="Disordered" evidence="1">
    <location>
        <begin position="24"/>
        <end position="86"/>
    </location>
</feature>
<sequence>MAAMNQRPIQRRFKLNRDSWINILQPGQNQRPPSSANRKVLEKTTGRLEITIKRSTRKWKSTDSDKETAPPKKPEISLNKESFGGGPVKRTVLVVCPVAPTERRGCKRRRRPNTNGHPCPAKQARHGQAERPSLTGEDIKIIDQLCRCFSLLRVTG</sequence>
<dbReference type="AlphaFoldDB" id="A0A8T2L5N2"/>
<evidence type="ECO:0000313" key="2">
    <source>
        <dbReference type="EMBL" id="KAG9265325.1"/>
    </source>
</evidence>
<evidence type="ECO:0000313" key="3">
    <source>
        <dbReference type="Proteomes" id="UP000752171"/>
    </source>
</evidence>
<name>A0A8T2L5N2_ASTMX</name>
<gene>
    <name evidence="2" type="ORF">AMEX_G21709</name>
</gene>
<dbReference type="EMBL" id="JAICCE010000018">
    <property type="protein sequence ID" value="KAG9265325.1"/>
    <property type="molecule type" value="Genomic_DNA"/>
</dbReference>
<dbReference type="Proteomes" id="UP000752171">
    <property type="component" value="Unassembled WGS sequence"/>
</dbReference>
<proteinExistence type="predicted"/>
<evidence type="ECO:0000256" key="1">
    <source>
        <dbReference type="SAM" id="MobiDB-lite"/>
    </source>
</evidence>
<reference evidence="2 3" key="1">
    <citation type="submission" date="2021-07" db="EMBL/GenBank/DDBJ databases">
        <authorList>
            <person name="Imarazene B."/>
            <person name="Zahm M."/>
            <person name="Klopp C."/>
            <person name="Cabau C."/>
            <person name="Beille S."/>
            <person name="Jouanno E."/>
            <person name="Castinel A."/>
            <person name="Lluch J."/>
            <person name="Gil L."/>
            <person name="Kuchtly C."/>
            <person name="Lopez Roques C."/>
            <person name="Donnadieu C."/>
            <person name="Parrinello H."/>
            <person name="Journot L."/>
            <person name="Du K."/>
            <person name="Schartl M."/>
            <person name="Retaux S."/>
            <person name="Guiguen Y."/>
        </authorList>
    </citation>
    <scope>NUCLEOTIDE SEQUENCE [LARGE SCALE GENOMIC DNA]</scope>
    <source>
        <strain evidence="2">Pach_M1</strain>
        <tissue evidence="2">Testis</tissue>
    </source>
</reference>
<feature type="compositionally biased region" description="Polar residues" evidence="1">
    <location>
        <begin position="25"/>
        <end position="37"/>
    </location>
</feature>
<feature type="compositionally biased region" description="Basic and acidic residues" evidence="1">
    <location>
        <begin position="60"/>
        <end position="75"/>
    </location>
</feature>
<protein>
    <submittedName>
        <fullName evidence="2">Uncharacterized protein</fullName>
    </submittedName>
</protein>
<feature type="region of interest" description="Disordered" evidence="1">
    <location>
        <begin position="102"/>
        <end position="133"/>
    </location>
</feature>
<accession>A0A8T2L5N2</accession>
<organism evidence="2 3">
    <name type="scientific">Astyanax mexicanus</name>
    <name type="common">Blind cave fish</name>
    <name type="synonym">Astyanax fasciatus mexicanus</name>
    <dbReference type="NCBI Taxonomy" id="7994"/>
    <lineage>
        <taxon>Eukaryota</taxon>
        <taxon>Metazoa</taxon>
        <taxon>Chordata</taxon>
        <taxon>Craniata</taxon>
        <taxon>Vertebrata</taxon>
        <taxon>Euteleostomi</taxon>
        <taxon>Actinopterygii</taxon>
        <taxon>Neopterygii</taxon>
        <taxon>Teleostei</taxon>
        <taxon>Ostariophysi</taxon>
        <taxon>Characiformes</taxon>
        <taxon>Characoidei</taxon>
        <taxon>Acestrorhamphidae</taxon>
        <taxon>Acestrorhamphinae</taxon>
        <taxon>Astyanax</taxon>
    </lineage>
</organism>
<comment type="caution">
    <text evidence="2">The sequence shown here is derived from an EMBL/GenBank/DDBJ whole genome shotgun (WGS) entry which is preliminary data.</text>
</comment>